<keyword evidence="2" id="KW-1185">Reference proteome</keyword>
<proteinExistence type="predicted"/>
<sequence length="314" mass="33879">MSKSYDLSKVVGFQLPDRPVSWNKRDLLTYAVGVGAKSDELQYVYELDKGFTPLPTYPVVLSFKGADQDVNLFAERARSGPIPGMPPLDLNKVVHGTQSIEILKDLPLVSGPGWTWKSKYTGVQENKSGIILTAENLLVDPNGVPYAKLYSSAFHLGAKATGEKYSKVVAGPPQAKPVPKDRKPDWVVQETTTAEQALIFRLSGDYNPLHIDPRIGKAAGFGGVILHGLSTYGFAARAVIKAAANNDSKALKFFGVRFTAPVKPGDPLETRIWVVGPGPKNTVEVAFQTVNVTTGKVALGGGIAYIQKTEKSKL</sequence>
<dbReference type="Proteomes" id="UP000308600">
    <property type="component" value="Unassembled WGS sequence"/>
</dbReference>
<name>A0ACD3BBZ3_9AGAR</name>
<dbReference type="EMBL" id="ML208262">
    <property type="protein sequence ID" value="TFK75558.1"/>
    <property type="molecule type" value="Genomic_DNA"/>
</dbReference>
<protein>
    <submittedName>
        <fullName evidence="1">Peroxisomal dehydratase</fullName>
    </submittedName>
</protein>
<accession>A0ACD3BBZ3</accession>
<organism evidence="1 2">
    <name type="scientific">Pluteus cervinus</name>
    <dbReference type="NCBI Taxonomy" id="181527"/>
    <lineage>
        <taxon>Eukaryota</taxon>
        <taxon>Fungi</taxon>
        <taxon>Dikarya</taxon>
        <taxon>Basidiomycota</taxon>
        <taxon>Agaricomycotina</taxon>
        <taxon>Agaricomycetes</taxon>
        <taxon>Agaricomycetidae</taxon>
        <taxon>Agaricales</taxon>
        <taxon>Pluteineae</taxon>
        <taxon>Pluteaceae</taxon>
        <taxon>Pluteus</taxon>
    </lineage>
</organism>
<gene>
    <name evidence="1" type="ORF">BDN72DRAFT_786751</name>
</gene>
<evidence type="ECO:0000313" key="2">
    <source>
        <dbReference type="Proteomes" id="UP000308600"/>
    </source>
</evidence>
<evidence type="ECO:0000313" key="1">
    <source>
        <dbReference type="EMBL" id="TFK75558.1"/>
    </source>
</evidence>
<reference evidence="1 2" key="1">
    <citation type="journal article" date="2019" name="Nat. Ecol. Evol.">
        <title>Megaphylogeny resolves global patterns of mushroom evolution.</title>
        <authorList>
            <person name="Varga T."/>
            <person name="Krizsan K."/>
            <person name="Foldi C."/>
            <person name="Dima B."/>
            <person name="Sanchez-Garcia M."/>
            <person name="Sanchez-Ramirez S."/>
            <person name="Szollosi G.J."/>
            <person name="Szarkandi J.G."/>
            <person name="Papp V."/>
            <person name="Albert L."/>
            <person name="Andreopoulos W."/>
            <person name="Angelini C."/>
            <person name="Antonin V."/>
            <person name="Barry K.W."/>
            <person name="Bougher N.L."/>
            <person name="Buchanan P."/>
            <person name="Buyck B."/>
            <person name="Bense V."/>
            <person name="Catcheside P."/>
            <person name="Chovatia M."/>
            <person name="Cooper J."/>
            <person name="Damon W."/>
            <person name="Desjardin D."/>
            <person name="Finy P."/>
            <person name="Geml J."/>
            <person name="Haridas S."/>
            <person name="Hughes K."/>
            <person name="Justo A."/>
            <person name="Karasinski D."/>
            <person name="Kautmanova I."/>
            <person name="Kiss B."/>
            <person name="Kocsube S."/>
            <person name="Kotiranta H."/>
            <person name="LaButti K.M."/>
            <person name="Lechner B.E."/>
            <person name="Liimatainen K."/>
            <person name="Lipzen A."/>
            <person name="Lukacs Z."/>
            <person name="Mihaltcheva S."/>
            <person name="Morgado L.N."/>
            <person name="Niskanen T."/>
            <person name="Noordeloos M.E."/>
            <person name="Ohm R.A."/>
            <person name="Ortiz-Santana B."/>
            <person name="Ovrebo C."/>
            <person name="Racz N."/>
            <person name="Riley R."/>
            <person name="Savchenko A."/>
            <person name="Shiryaev A."/>
            <person name="Soop K."/>
            <person name="Spirin V."/>
            <person name="Szebenyi C."/>
            <person name="Tomsovsky M."/>
            <person name="Tulloss R.E."/>
            <person name="Uehling J."/>
            <person name="Grigoriev I.V."/>
            <person name="Vagvolgyi C."/>
            <person name="Papp T."/>
            <person name="Martin F.M."/>
            <person name="Miettinen O."/>
            <person name="Hibbett D.S."/>
            <person name="Nagy L.G."/>
        </authorList>
    </citation>
    <scope>NUCLEOTIDE SEQUENCE [LARGE SCALE GENOMIC DNA]</scope>
    <source>
        <strain evidence="1 2">NL-1719</strain>
    </source>
</reference>